<keyword evidence="2" id="KW-1185">Reference proteome</keyword>
<accession>A0ABR3VFB4</accession>
<dbReference type="EMBL" id="JAZGSY010000139">
    <property type="protein sequence ID" value="KAL1839821.1"/>
    <property type="molecule type" value="Genomic_DNA"/>
</dbReference>
<evidence type="ECO:0000313" key="2">
    <source>
        <dbReference type="Proteomes" id="UP001583172"/>
    </source>
</evidence>
<name>A0ABR3VFB4_HUMIN</name>
<gene>
    <name evidence="1" type="ORF">VTJ49DRAFT_1100</name>
</gene>
<organism evidence="1 2">
    <name type="scientific">Humicola insolens</name>
    <name type="common">Soft-rot fungus</name>
    <dbReference type="NCBI Taxonomy" id="85995"/>
    <lineage>
        <taxon>Eukaryota</taxon>
        <taxon>Fungi</taxon>
        <taxon>Dikarya</taxon>
        <taxon>Ascomycota</taxon>
        <taxon>Pezizomycotina</taxon>
        <taxon>Sordariomycetes</taxon>
        <taxon>Sordariomycetidae</taxon>
        <taxon>Sordariales</taxon>
        <taxon>Chaetomiaceae</taxon>
        <taxon>Mycothermus</taxon>
    </lineage>
</organism>
<proteinExistence type="predicted"/>
<evidence type="ECO:0000313" key="1">
    <source>
        <dbReference type="EMBL" id="KAL1839821.1"/>
    </source>
</evidence>
<dbReference type="Proteomes" id="UP001583172">
    <property type="component" value="Unassembled WGS sequence"/>
</dbReference>
<reference evidence="1 2" key="1">
    <citation type="journal article" date="2024" name="Commun. Biol.">
        <title>Comparative genomic analysis of thermophilic fungi reveals convergent evolutionary adaptations and gene losses.</title>
        <authorList>
            <person name="Steindorff A.S."/>
            <person name="Aguilar-Pontes M.V."/>
            <person name="Robinson A.J."/>
            <person name="Andreopoulos B."/>
            <person name="LaButti K."/>
            <person name="Kuo A."/>
            <person name="Mondo S."/>
            <person name="Riley R."/>
            <person name="Otillar R."/>
            <person name="Haridas S."/>
            <person name="Lipzen A."/>
            <person name="Grimwood J."/>
            <person name="Schmutz J."/>
            <person name="Clum A."/>
            <person name="Reid I.D."/>
            <person name="Moisan M.C."/>
            <person name="Butler G."/>
            <person name="Nguyen T.T.M."/>
            <person name="Dewar K."/>
            <person name="Conant G."/>
            <person name="Drula E."/>
            <person name="Henrissat B."/>
            <person name="Hansel C."/>
            <person name="Singer S."/>
            <person name="Hutchinson M.I."/>
            <person name="de Vries R.P."/>
            <person name="Natvig D.O."/>
            <person name="Powell A.J."/>
            <person name="Tsang A."/>
            <person name="Grigoriev I.V."/>
        </authorList>
    </citation>
    <scope>NUCLEOTIDE SEQUENCE [LARGE SCALE GENOMIC DNA]</scope>
    <source>
        <strain evidence="1 2">CBS 620.91</strain>
    </source>
</reference>
<comment type="caution">
    <text evidence="1">The sequence shown here is derived from an EMBL/GenBank/DDBJ whole genome shotgun (WGS) entry which is preliminary data.</text>
</comment>
<protein>
    <submittedName>
        <fullName evidence="1">Uncharacterized protein</fullName>
    </submittedName>
</protein>
<sequence length="150" mass="16455">MAPPEDTPPPVTLRGQLRALGTSAIPPMTLTTLVLAQHLRPPQALPLLFTPPLIFGSYLTLAGFKTDGAGIWGAWSGMYALLAWRRKPKRGLVSPTGFARYFSPRGVVRGVAMGLGAANCVAGLYTYATGNREEEERERRELNRWGIYRD</sequence>